<evidence type="ECO:0000256" key="1">
    <source>
        <dbReference type="SAM" id="MobiDB-lite"/>
    </source>
</evidence>
<sequence>MTELAVCRVSLCGFVSTYFSSAFTSSRNWCRFLRNLFPSFVNAAPRMAEAALGGGPCPGPRDMGSSPSTVKPPALATNGTPVHGCTPSSPHRMRCLHPLGGRNPGSPGTSPPTRRNECRLAVSFSLHISHLQDADAISSSRSPTAAT</sequence>
<organism evidence="2 3">
    <name type="scientific">Immersiella caudata</name>
    <dbReference type="NCBI Taxonomy" id="314043"/>
    <lineage>
        <taxon>Eukaryota</taxon>
        <taxon>Fungi</taxon>
        <taxon>Dikarya</taxon>
        <taxon>Ascomycota</taxon>
        <taxon>Pezizomycotina</taxon>
        <taxon>Sordariomycetes</taxon>
        <taxon>Sordariomycetidae</taxon>
        <taxon>Sordariales</taxon>
        <taxon>Lasiosphaeriaceae</taxon>
        <taxon>Immersiella</taxon>
    </lineage>
</organism>
<evidence type="ECO:0000313" key="3">
    <source>
        <dbReference type="Proteomes" id="UP001175000"/>
    </source>
</evidence>
<gene>
    <name evidence="2" type="ORF">B0T14DRAFT_99500</name>
</gene>
<dbReference type="Proteomes" id="UP001175000">
    <property type="component" value="Unassembled WGS sequence"/>
</dbReference>
<feature type="region of interest" description="Disordered" evidence="1">
    <location>
        <begin position="53"/>
        <end position="115"/>
    </location>
</feature>
<dbReference type="AlphaFoldDB" id="A0AA39X2Z5"/>
<comment type="caution">
    <text evidence="2">The sequence shown here is derived from an EMBL/GenBank/DDBJ whole genome shotgun (WGS) entry which is preliminary data.</text>
</comment>
<evidence type="ECO:0000313" key="2">
    <source>
        <dbReference type="EMBL" id="KAK0626298.1"/>
    </source>
</evidence>
<protein>
    <submittedName>
        <fullName evidence="2">Uncharacterized protein</fullName>
    </submittedName>
</protein>
<dbReference type="EMBL" id="JAULSU010000002">
    <property type="protein sequence ID" value="KAK0626298.1"/>
    <property type="molecule type" value="Genomic_DNA"/>
</dbReference>
<reference evidence="2" key="1">
    <citation type="submission" date="2023-06" db="EMBL/GenBank/DDBJ databases">
        <title>Genome-scale phylogeny and comparative genomics of the fungal order Sordariales.</title>
        <authorList>
            <consortium name="Lawrence Berkeley National Laboratory"/>
            <person name="Hensen N."/>
            <person name="Bonometti L."/>
            <person name="Westerberg I."/>
            <person name="Brannstrom I.O."/>
            <person name="Guillou S."/>
            <person name="Cros-Aarteil S."/>
            <person name="Calhoun S."/>
            <person name="Haridas S."/>
            <person name="Kuo A."/>
            <person name="Mondo S."/>
            <person name="Pangilinan J."/>
            <person name="Riley R."/>
            <person name="Labutti K."/>
            <person name="Andreopoulos B."/>
            <person name="Lipzen A."/>
            <person name="Chen C."/>
            <person name="Yanf M."/>
            <person name="Daum C."/>
            <person name="Ng V."/>
            <person name="Clum A."/>
            <person name="Steindorff A."/>
            <person name="Ohm R."/>
            <person name="Martin F."/>
            <person name="Silar P."/>
            <person name="Natvig D."/>
            <person name="Lalanne C."/>
            <person name="Gautier V."/>
            <person name="Ament-Velasquez S.L."/>
            <person name="Kruys A."/>
            <person name="Hutchinson M.I."/>
            <person name="Powell A.J."/>
            <person name="Barry K."/>
            <person name="Miller A.N."/>
            <person name="Grigoriev I.V."/>
            <person name="Debuchy R."/>
            <person name="Gladieux P."/>
            <person name="Thoren M.H."/>
            <person name="Johannesson H."/>
        </authorList>
    </citation>
    <scope>NUCLEOTIDE SEQUENCE</scope>
    <source>
        <strain evidence="2">CBS 606.72</strain>
    </source>
</reference>
<name>A0AA39X2Z5_9PEZI</name>
<proteinExistence type="predicted"/>
<accession>A0AA39X2Z5</accession>
<keyword evidence="3" id="KW-1185">Reference proteome</keyword>